<gene>
    <name evidence="2" type="ORF">PAXRUDRAFT_36974</name>
</gene>
<organism evidence="2 3">
    <name type="scientific">Paxillus rubicundulus Ve08.2h10</name>
    <dbReference type="NCBI Taxonomy" id="930991"/>
    <lineage>
        <taxon>Eukaryota</taxon>
        <taxon>Fungi</taxon>
        <taxon>Dikarya</taxon>
        <taxon>Basidiomycota</taxon>
        <taxon>Agaricomycotina</taxon>
        <taxon>Agaricomycetes</taxon>
        <taxon>Agaricomycetidae</taxon>
        <taxon>Boletales</taxon>
        <taxon>Paxilineae</taxon>
        <taxon>Paxillaceae</taxon>
        <taxon>Paxillus</taxon>
    </lineage>
</organism>
<sequence length="132" mass="14102">METPPFSNDQLAALRYTKAILSSAGLSPQALSHSSPGSTHSSTHSTPTPEHSVPPSTPNTSMPSLPSLLHTMNCPWLACTIVEYPQTGEVTGARIAHIFNIDTDPTQFTHPKSNFQYSLSDGHSGCEDVVKA</sequence>
<protein>
    <submittedName>
        <fullName evidence="2">Unplaced genomic scaffold scaffold_3201, whole genome shotgun sequence</fullName>
    </submittedName>
</protein>
<feature type="compositionally biased region" description="Low complexity" evidence="1">
    <location>
        <begin position="32"/>
        <end position="54"/>
    </location>
</feature>
<dbReference type="EMBL" id="KN828023">
    <property type="protein sequence ID" value="KIK75556.1"/>
    <property type="molecule type" value="Genomic_DNA"/>
</dbReference>
<dbReference type="Proteomes" id="UP000054538">
    <property type="component" value="Unassembled WGS sequence"/>
</dbReference>
<accession>A0A0D0CWT3</accession>
<evidence type="ECO:0000313" key="3">
    <source>
        <dbReference type="Proteomes" id="UP000054538"/>
    </source>
</evidence>
<reference evidence="3" key="2">
    <citation type="submission" date="2015-01" db="EMBL/GenBank/DDBJ databases">
        <title>Evolutionary Origins and Diversification of the Mycorrhizal Mutualists.</title>
        <authorList>
            <consortium name="DOE Joint Genome Institute"/>
            <consortium name="Mycorrhizal Genomics Consortium"/>
            <person name="Kohler A."/>
            <person name="Kuo A."/>
            <person name="Nagy L.G."/>
            <person name="Floudas D."/>
            <person name="Copeland A."/>
            <person name="Barry K.W."/>
            <person name="Cichocki N."/>
            <person name="Veneault-Fourrey C."/>
            <person name="LaButti K."/>
            <person name="Lindquist E.A."/>
            <person name="Lipzen A."/>
            <person name="Lundell T."/>
            <person name="Morin E."/>
            <person name="Murat C."/>
            <person name="Riley R."/>
            <person name="Ohm R."/>
            <person name="Sun H."/>
            <person name="Tunlid A."/>
            <person name="Henrissat B."/>
            <person name="Grigoriev I.V."/>
            <person name="Hibbett D.S."/>
            <person name="Martin F."/>
        </authorList>
    </citation>
    <scope>NUCLEOTIDE SEQUENCE [LARGE SCALE GENOMIC DNA]</scope>
    <source>
        <strain evidence="3">Ve08.2h10</strain>
    </source>
</reference>
<dbReference type="HOGENOM" id="CLU_1708571_0_0_1"/>
<feature type="region of interest" description="Disordered" evidence="1">
    <location>
        <begin position="27"/>
        <end position="65"/>
    </location>
</feature>
<evidence type="ECO:0000313" key="2">
    <source>
        <dbReference type="EMBL" id="KIK75556.1"/>
    </source>
</evidence>
<dbReference type="AlphaFoldDB" id="A0A0D0CWT3"/>
<name>A0A0D0CWT3_9AGAM</name>
<dbReference type="InParanoid" id="A0A0D0CWT3"/>
<keyword evidence="3" id="KW-1185">Reference proteome</keyword>
<evidence type="ECO:0000256" key="1">
    <source>
        <dbReference type="SAM" id="MobiDB-lite"/>
    </source>
</evidence>
<reference evidence="2 3" key="1">
    <citation type="submission" date="2014-04" db="EMBL/GenBank/DDBJ databases">
        <authorList>
            <consortium name="DOE Joint Genome Institute"/>
            <person name="Kuo A."/>
            <person name="Kohler A."/>
            <person name="Jargeat P."/>
            <person name="Nagy L.G."/>
            <person name="Floudas D."/>
            <person name="Copeland A."/>
            <person name="Barry K.W."/>
            <person name="Cichocki N."/>
            <person name="Veneault-Fourrey C."/>
            <person name="LaButti K."/>
            <person name="Lindquist E.A."/>
            <person name="Lipzen A."/>
            <person name="Lundell T."/>
            <person name="Morin E."/>
            <person name="Murat C."/>
            <person name="Sun H."/>
            <person name="Tunlid A."/>
            <person name="Henrissat B."/>
            <person name="Grigoriev I.V."/>
            <person name="Hibbett D.S."/>
            <person name="Martin F."/>
            <person name="Nordberg H.P."/>
            <person name="Cantor M.N."/>
            <person name="Hua S.X."/>
        </authorList>
    </citation>
    <scope>NUCLEOTIDE SEQUENCE [LARGE SCALE GENOMIC DNA]</scope>
    <source>
        <strain evidence="2 3">Ve08.2h10</strain>
    </source>
</reference>
<proteinExistence type="predicted"/>